<protein>
    <recommendedName>
        <fullName evidence="4">Cys-tRNA(Pro)/Cys-tRNA(Cys) deacylase</fullName>
        <ecNumber evidence="4">4.2.-.-</ecNumber>
    </recommendedName>
</protein>
<dbReference type="NCBIfam" id="TIGR00011">
    <property type="entry name" value="YbaK_EbsC"/>
    <property type="match status" value="1"/>
</dbReference>
<evidence type="ECO:0000256" key="1">
    <source>
        <dbReference type="ARBA" id="ARBA00009798"/>
    </source>
</evidence>
<keyword evidence="3 4" id="KW-0456">Lyase</keyword>
<name>A0ABM6C4K3_9HYPH</name>
<evidence type="ECO:0000256" key="2">
    <source>
        <dbReference type="ARBA" id="ARBA00022917"/>
    </source>
</evidence>
<dbReference type="InterPro" id="IPR007214">
    <property type="entry name" value="YbaK/aa-tRNA-synth-assoc-dom"/>
</dbReference>
<evidence type="ECO:0000259" key="5">
    <source>
        <dbReference type="Pfam" id="PF04073"/>
    </source>
</evidence>
<gene>
    <name evidence="6" type="primary">ybaK</name>
    <name evidence="6" type="ORF">AMC81_CH00322</name>
</gene>
<evidence type="ECO:0000256" key="4">
    <source>
        <dbReference type="PIRNR" id="PIRNR006181"/>
    </source>
</evidence>
<organism evidence="6 7">
    <name type="scientific">Rhizobium phaseoli</name>
    <dbReference type="NCBI Taxonomy" id="396"/>
    <lineage>
        <taxon>Bacteria</taxon>
        <taxon>Pseudomonadati</taxon>
        <taxon>Pseudomonadota</taxon>
        <taxon>Alphaproteobacteria</taxon>
        <taxon>Hyphomicrobiales</taxon>
        <taxon>Rhizobiaceae</taxon>
        <taxon>Rhizobium/Agrobacterium group</taxon>
        <taxon>Rhizobium</taxon>
    </lineage>
</organism>
<dbReference type="PIRSF" id="PIRSF006181">
    <property type="entry name" value="EbsC_YbaK"/>
    <property type="match status" value="1"/>
</dbReference>
<feature type="domain" description="YbaK/aminoacyl-tRNA synthetase-associated" evidence="5">
    <location>
        <begin position="46"/>
        <end position="155"/>
    </location>
</feature>
<dbReference type="PANTHER" id="PTHR30411:SF0">
    <property type="entry name" value="CYS-TRNA(PRO)_CYS-TRNA(CYS) DEACYLASE YBAK"/>
    <property type="match status" value="1"/>
</dbReference>
<evidence type="ECO:0000313" key="6">
    <source>
        <dbReference type="EMBL" id="ANL83150.1"/>
    </source>
</evidence>
<proteinExistence type="inferred from homology"/>
<dbReference type="EC" id="4.2.-.-" evidence="4"/>
<accession>A0ABM6C4K3</accession>
<dbReference type="Proteomes" id="UP000078551">
    <property type="component" value="Chromosome"/>
</dbReference>
<comment type="similarity">
    <text evidence="1 4">Belongs to the prolyl-tRNA editing family. YbaK/EbsC subfamily.</text>
</comment>
<reference evidence="6 7" key="1">
    <citation type="submission" date="2015-11" db="EMBL/GenBank/DDBJ databases">
        <title>The limits of bacterial species coexistence and the symbiotic plasmid transference in sympatric Rhizobium populations.</title>
        <authorList>
            <person name="Perez-Carrascal O.M."/>
            <person name="VanInsberghe D."/>
            <person name="Juarez S."/>
            <person name="Polz M.F."/>
            <person name="Vinuesa P."/>
            <person name="Gonzalez V."/>
        </authorList>
    </citation>
    <scope>NUCLEOTIDE SEQUENCE [LARGE SCALE GENOMIC DNA]</scope>
    <source>
        <strain evidence="6 7">N771</strain>
    </source>
</reference>
<dbReference type="EMBL" id="CP013568">
    <property type="protein sequence ID" value="ANL83150.1"/>
    <property type="molecule type" value="Genomic_DNA"/>
</dbReference>
<keyword evidence="7" id="KW-1185">Reference proteome</keyword>
<sequence>MPAHSTADGCPMSKTTRATQVLSQAGIAFTIHTYDYDPGAERVGLQAAEALGEAPHRVLKTLMAEVDGKPVCVVVPSDREVSMKKLASAFGGKSANMMKPADAERLTGYHVGGISPFGQKKTVPTAIEEAALAEPLVYLNGGQRGLQVRLAPKDALAVLKAVRAPLIA</sequence>
<dbReference type="SUPFAM" id="SSF55826">
    <property type="entry name" value="YbaK/ProRS associated domain"/>
    <property type="match status" value="1"/>
</dbReference>
<evidence type="ECO:0000313" key="7">
    <source>
        <dbReference type="Proteomes" id="UP000078551"/>
    </source>
</evidence>
<dbReference type="Gene3D" id="3.90.960.10">
    <property type="entry name" value="YbaK/aminoacyl-tRNA synthetase-associated domain"/>
    <property type="match status" value="1"/>
</dbReference>
<dbReference type="CDD" id="cd00002">
    <property type="entry name" value="YbaK_deacylase"/>
    <property type="match status" value="1"/>
</dbReference>
<dbReference type="PANTHER" id="PTHR30411">
    <property type="entry name" value="CYTOPLASMIC PROTEIN"/>
    <property type="match status" value="1"/>
</dbReference>
<keyword evidence="2 4" id="KW-0648">Protein biosynthesis</keyword>
<dbReference type="Pfam" id="PF04073">
    <property type="entry name" value="tRNA_edit"/>
    <property type="match status" value="1"/>
</dbReference>
<evidence type="ECO:0000256" key="3">
    <source>
        <dbReference type="ARBA" id="ARBA00023239"/>
    </source>
</evidence>
<dbReference type="InterPro" id="IPR036754">
    <property type="entry name" value="YbaK/aa-tRNA-synt-asso_dom_sf"/>
</dbReference>
<dbReference type="InterPro" id="IPR004369">
    <property type="entry name" value="Prolyl-tRNA_editing_YbaK/EbsC"/>
</dbReference>